<evidence type="ECO:0000313" key="2">
    <source>
        <dbReference type="Proteomes" id="UP001597112"/>
    </source>
</evidence>
<comment type="caution">
    <text evidence="1">The sequence shown here is derived from an EMBL/GenBank/DDBJ whole genome shotgun (WGS) entry which is preliminary data.</text>
</comment>
<evidence type="ECO:0000313" key="1">
    <source>
        <dbReference type="EMBL" id="MFD0997708.1"/>
    </source>
</evidence>
<sequence>MDKTNAPFSVAVGQIVQYNPGSIESESHDLPLNSNVKSQIENREPVAAMVVRVWSATTVNLLIFPDCGPAVMRTSVPANTTGDRSPRTFTV</sequence>
<organism evidence="1 2">
    <name type="scientific">Ohtaekwangia kribbensis</name>
    <dbReference type="NCBI Taxonomy" id="688913"/>
    <lineage>
        <taxon>Bacteria</taxon>
        <taxon>Pseudomonadati</taxon>
        <taxon>Bacteroidota</taxon>
        <taxon>Cytophagia</taxon>
        <taxon>Cytophagales</taxon>
        <taxon>Fulvivirgaceae</taxon>
        <taxon>Ohtaekwangia</taxon>
    </lineage>
</organism>
<proteinExistence type="predicted"/>
<protein>
    <submittedName>
        <fullName evidence="1">Uncharacterized protein</fullName>
    </submittedName>
</protein>
<dbReference type="RefSeq" id="WP_377573148.1">
    <property type="nucleotide sequence ID" value="NZ_JBHTKA010000001.1"/>
</dbReference>
<name>A0ABW3JXI7_9BACT</name>
<dbReference type="EMBL" id="JBHTKA010000001">
    <property type="protein sequence ID" value="MFD0997708.1"/>
    <property type="molecule type" value="Genomic_DNA"/>
</dbReference>
<gene>
    <name evidence="1" type="ORF">ACFQ21_00250</name>
</gene>
<keyword evidence="2" id="KW-1185">Reference proteome</keyword>
<reference evidence="2" key="1">
    <citation type="journal article" date="2019" name="Int. J. Syst. Evol. Microbiol.">
        <title>The Global Catalogue of Microorganisms (GCM) 10K type strain sequencing project: providing services to taxonomists for standard genome sequencing and annotation.</title>
        <authorList>
            <consortium name="The Broad Institute Genomics Platform"/>
            <consortium name="The Broad Institute Genome Sequencing Center for Infectious Disease"/>
            <person name="Wu L."/>
            <person name="Ma J."/>
        </authorList>
    </citation>
    <scope>NUCLEOTIDE SEQUENCE [LARGE SCALE GENOMIC DNA]</scope>
    <source>
        <strain evidence="2">CCUG 58938</strain>
    </source>
</reference>
<accession>A0ABW3JXI7</accession>
<dbReference type="Proteomes" id="UP001597112">
    <property type="component" value="Unassembled WGS sequence"/>
</dbReference>